<evidence type="ECO:0000313" key="1">
    <source>
        <dbReference type="Ensembl" id="ENSSFOP00015009822.2"/>
    </source>
</evidence>
<dbReference type="Ensembl" id="ENSSFOT00015009957.2">
    <property type="protein sequence ID" value="ENSSFOP00015009822.2"/>
    <property type="gene ID" value="ENSSFOG00015006352.2"/>
</dbReference>
<reference evidence="1" key="2">
    <citation type="submission" date="2025-08" db="UniProtKB">
        <authorList>
            <consortium name="Ensembl"/>
        </authorList>
    </citation>
    <scope>IDENTIFICATION</scope>
</reference>
<dbReference type="Pfam" id="PF14858">
    <property type="entry name" value="CFAP54_N"/>
    <property type="match status" value="1"/>
</dbReference>
<evidence type="ECO:0008006" key="3">
    <source>
        <dbReference type="Google" id="ProtNLM"/>
    </source>
</evidence>
<reference evidence="1 2" key="1">
    <citation type="submission" date="2019-04" db="EMBL/GenBank/DDBJ databases">
        <authorList>
            <consortium name="Wellcome Sanger Institute Data Sharing"/>
        </authorList>
    </citation>
    <scope>NUCLEOTIDE SEQUENCE [LARGE SCALE GENOMIC DNA]</scope>
</reference>
<dbReference type="InterPro" id="IPR027912">
    <property type="entry name" value="CFAP54"/>
</dbReference>
<organism evidence="1 2">
    <name type="scientific">Scleropages formosus</name>
    <name type="common">Asian bonytongue</name>
    <name type="synonym">Osteoglossum formosum</name>
    <dbReference type="NCBI Taxonomy" id="113540"/>
    <lineage>
        <taxon>Eukaryota</taxon>
        <taxon>Metazoa</taxon>
        <taxon>Chordata</taxon>
        <taxon>Craniata</taxon>
        <taxon>Vertebrata</taxon>
        <taxon>Euteleostomi</taxon>
        <taxon>Actinopterygii</taxon>
        <taxon>Neopterygii</taxon>
        <taxon>Teleostei</taxon>
        <taxon>Osteoglossocephala</taxon>
        <taxon>Osteoglossomorpha</taxon>
        <taxon>Osteoglossiformes</taxon>
        <taxon>Osteoglossidae</taxon>
        <taxon>Scleropages</taxon>
    </lineage>
</organism>
<dbReference type="AlphaFoldDB" id="A0A8C9RDI1"/>
<dbReference type="GO" id="GO:0060271">
    <property type="term" value="P:cilium assembly"/>
    <property type="evidence" value="ECO:0007669"/>
    <property type="project" value="TreeGrafter"/>
</dbReference>
<sequence>MELLPAELYGKIDKRNPVVSSFESEIKEFTVFMKRISSAPSIDPQSKKLFEIWTKYKVRLPAHYFQEQMVQIADFLYDMKLYRMALWQGYDLYLQQYSPVSMQDITNVDYLKSSFFQKGFETDEVGLMVRSSTPALSRARSVSVNLEMDQLQSILDFLRILMQAVLPYESLCWVLYNGSVQIYSICRYLMSANHSAQALDFLLWACMCLETSVPLLTIRFLPWRATLYCAVCQCYYDCRAGLQAEVFARRALGKVNELAKLEEMSCSPASSETTMAFREATIKLAAMLFKRVAYEPGRKSKGVCRPKQKGILKEAPWHRTITERLLMEMFEGHAAQLLAVIEALWDTSHRPLHTGIPEEPEMREVVMELLSVGVMIMAPFELSKPCQLVH</sequence>
<dbReference type="PANTHER" id="PTHR33487">
    <property type="entry name" value="CILIA- AND FLAGELLA-ASSOCIATED PROTEIN 54"/>
    <property type="match status" value="1"/>
</dbReference>
<proteinExistence type="predicted"/>
<evidence type="ECO:0000313" key="2">
    <source>
        <dbReference type="Proteomes" id="UP000694397"/>
    </source>
</evidence>
<dbReference type="Proteomes" id="UP000694397">
    <property type="component" value="Chromosome 2"/>
</dbReference>
<reference evidence="1" key="3">
    <citation type="submission" date="2025-09" db="UniProtKB">
        <authorList>
            <consortium name="Ensembl"/>
        </authorList>
    </citation>
    <scope>IDENTIFICATION</scope>
</reference>
<protein>
    <recommendedName>
        <fullName evidence="3">Cilia- and flagella-associated protein 54-like</fullName>
    </recommendedName>
</protein>
<name>A0A8C9RDI1_SCLFO</name>
<dbReference type="GeneTree" id="ENSGT00940000162970"/>
<dbReference type="PANTHER" id="PTHR33487:SF1">
    <property type="entry name" value="CILIA- AND FLAGELLA-ASSOCIATED PROTEIN 54"/>
    <property type="match status" value="1"/>
</dbReference>
<keyword evidence="2" id="KW-1185">Reference proteome</keyword>
<accession>A0A8C9RDI1</accession>